<keyword evidence="2" id="KW-0489">Methyltransferase</keyword>
<evidence type="ECO:0000313" key="2">
    <source>
        <dbReference type="EMBL" id="AXI71458.1"/>
    </source>
</evidence>
<dbReference type="GO" id="GO:0008168">
    <property type="term" value="F:methyltransferase activity"/>
    <property type="evidence" value="ECO:0007669"/>
    <property type="project" value="UniProtKB-KW"/>
</dbReference>
<dbReference type="InterPro" id="IPR029063">
    <property type="entry name" value="SAM-dependent_MTases_sf"/>
</dbReference>
<organism evidence="2 3">
    <name type="scientific">Streptomyces cavourensis</name>
    <dbReference type="NCBI Taxonomy" id="67258"/>
    <lineage>
        <taxon>Bacteria</taxon>
        <taxon>Bacillati</taxon>
        <taxon>Actinomycetota</taxon>
        <taxon>Actinomycetes</taxon>
        <taxon>Kitasatosporales</taxon>
        <taxon>Streptomycetaceae</taxon>
        <taxon>Streptomyces</taxon>
    </lineage>
</organism>
<accession>A0AAD0Q309</accession>
<dbReference type="CDD" id="cd02440">
    <property type="entry name" value="AdoMet_MTases"/>
    <property type="match status" value="1"/>
</dbReference>
<feature type="domain" description="Methyltransferase" evidence="1">
    <location>
        <begin position="51"/>
        <end position="144"/>
    </location>
</feature>
<dbReference type="SUPFAM" id="SSF53335">
    <property type="entry name" value="S-adenosyl-L-methionine-dependent methyltransferases"/>
    <property type="match status" value="1"/>
</dbReference>
<dbReference type="AlphaFoldDB" id="A0AAD0Q309"/>
<dbReference type="Gene3D" id="3.40.50.150">
    <property type="entry name" value="Vaccinia Virus protein VP39"/>
    <property type="match status" value="1"/>
</dbReference>
<proteinExistence type="predicted"/>
<dbReference type="RefSeq" id="WP_114930850.1">
    <property type="nucleotide sequence ID" value="NZ_CP030930.1"/>
</dbReference>
<gene>
    <name evidence="2" type="ORF">DTW94_09235</name>
</gene>
<protein>
    <submittedName>
        <fullName evidence="2">Methyltransferase domain-containing protein</fullName>
    </submittedName>
</protein>
<dbReference type="InterPro" id="IPR041698">
    <property type="entry name" value="Methyltransf_25"/>
</dbReference>
<dbReference type="Proteomes" id="UP000253779">
    <property type="component" value="Chromosome"/>
</dbReference>
<reference evidence="2 3" key="1">
    <citation type="submission" date="2018-07" db="EMBL/GenBank/DDBJ databases">
        <title>Complete genome sequence of soil actinomycete Streptomyces cavourensis tj430.</title>
        <authorList>
            <person name="Wang P."/>
            <person name="Huang Y."/>
        </authorList>
    </citation>
    <scope>NUCLEOTIDE SEQUENCE [LARGE SCALE GENOMIC DNA]</scope>
    <source>
        <strain evidence="2 3">TJ430</strain>
    </source>
</reference>
<dbReference type="GO" id="GO:0032259">
    <property type="term" value="P:methylation"/>
    <property type="evidence" value="ECO:0007669"/>
    <property type="project" value="UniProtKB-KW"/>
</dbReference>
<dbReference type="EMBL" id="CP030930">
    <property type="protein sequence ID" value="AXI71458.1"/>
    <property type="molecule type" value="Genomic_DNA"/>
</dbReference>
<dbReference type="Pfam" id="PF13649">
    <property type="entry name" value="Methyltransf_25"/>
    <property type="match status" value="1"/>
</dbReference>
<keyword evidence="2" id="KW-0808">Transferase</keyword>
<sequence>MTTTPDLWHHYGRVRAERDRGVPGAFRWTWGQDDGPGAEVLGELRGRVVGDLGAGAARQAAHLAVHHEPARVVAVDASPAQYGLATGLFSRLAPRLRIVRSDAVRHLGAARNTYDVLYSVFGAVDFTDPRELLPAAAAALRPGGRLAFATLAHYLNSAPAQWDVVAAEIPAKTPEGEETTMRRWVLQDRVWVKALDAAGFTGITVDTFPAASDGPRSAATLLVTAERPGCSGGPSPYRASRVSGS</sequence>
<name>A0AAD0Q309_9ACTN</name>
<evidence type="ECO:0000259" key="1">
    <source>
        <dbReference type="Pfam" id="PF13649"/>
    </source>
</evidence>
<evidence type="ECO:0000313" key="3">
    <source>
        <dbReference type="Proteomes" id="UP000253779"/>
    </source>
</evidence>